<proteinExistence type="inferred from homology"/>
<feature type="domain" description="Tyr recombinase" evidence="7">
    <location>
        <begin position="181"/>
        <end position="404"/>
    </location>
</feature>
<dbReference type="InterPro" id="IPR010998">
    <property type="entry name" value="Integrase_recombinase_N"/>
</dbReference>
<evidence type="ECO:0000256" key="6">
    <source>
        <dbReference type="SAM" id="MobiDB-lite"/>
    </source>
</evidence>
<dbReference type="CDD" id="cd01189">
    <property type="entry name" value="INT_ICEBs1_C_like"/>
    <property type="match status" value="1"/>
</dbReference>
<dbReference type="EMBL" id="SMFY01000002">
    <property type="protein sequence ID" value="TCK29005.1"/>
    <property type="molecule type" value="Genomic_DNA"/>
</dbReference>
<evidence type="ECO:0000256" key="2">
    <source>
        <dbReference type="ARBA" id="ARBA00022908"/>
    </source>
</evidence>
<name>A0A4R1I5J1_ANCAQ</name>
<protein>
    <submittedName>
        <fullName evidence="9">Site-specific recombinase XerD</fullName>
    </submittedName>
</protein>
<keyword evidence="4" id="KW-0233">DNA recombination</keyword>
<evidence type="ECO:0000313" key="10">
    <source>
        <dbReference type="Proteomes" id="UP000295030"/>
    </source>
</evidence>
<dbReference type="Gene3D" id="1.10.150.130">
    <property type="match status" value="1"/>
</dbReference>
<feature type="region of interest" description="Disordered" evidence="6">
    <location>
        <begin position="153"/>
        <end position="177"/>
    </location>
</feature>
<evidence type="ECO:0000256" key="5">
    <source>
        <dbReference type="PROSITE-ProRule" id="PRU01248"/>
    </source>
</evidence>
<dbReference type="Pfam" id="PF00589">
    <property type="entry name" value="Phage_integrase"/>
    <property type="match status" value="1"/>
</dbReference>
<organism evidence="9 10">
    <name type="scientific">Ancylobacter aquaticus</name>
    <dbReference type="NCBI Taxonomy" id="100"/>
    <lineage>
        <taxon>Bacteria</taxon>
        <taxon>Pseudomonadati</taxon>
        <taxon>Pseudomonadota</taxon>
        <taxon>Alphaproteobacteria</taxon>
        <taxon>Hyphomicrobiales</taxon>
        <taxon>Xanthobacteraceae</taxon>
        <taxon>Ancylobacter</taxon>
    </lineage>
</organism>
<dbReference type="InterPro" id="IPR044068">
    <property type="entry name" value="CB"/>
</dbReference>
<evidence type="ECO:0000313" key="9">
    <source>
        <dbReference type="EMBL" id="TCK29005.1"/>
    </source>
</evidence>
<keyword evidence="10" id="KW-1185">Reference proteome</keyword>
<dbReference type="InterPro" id="IPR013762">
    <property type="entry name" value="Integrase-like_cat_sf"/>
</dbReference>
<dbReference type="PANTHER" id="PTHR30349">
    <property type="entry name" value="PHAGE INTEGRASE-RELATED"/>
    <property type="match status" value="1"/>
</dbReference>
<dbReference type="GO" id="GO:0006310">
    <property type="term" value="P:DNA recombination"/>
    <property type="evidence" value="ECO:0007669"/>
    <property type="project" value="UniProtKB-KW"/>
</dbReference>
<accession>A0A4R1I5J1</accession>
<dbReference type="Gene3D" id="1.10.443.10">
    <property type="entry name" value="Intergrase catalytic core"/>
    <property type="match status" value="1"/>
</dbReference>
<keyword evidence="3 5" id="KW-0238">DNA-binding</keyword>
<feature type="domain" description="Core-binding (CB)" evidence="8">
    <location>
        <begin position="64"/>
        <end position="147"/>
    </location>
</feature>
<comment type="similarity">
    <text evidence="1">Belongs to the 'phage' integrase family.</text>
</comment>
<dbReference type="RefSeq" id="WP_131836096.1">
    <property type="nucleotide sequence ID" value="NZ_SMFY01000002.1"/>
</dbReference>
<reference evidence="9 10" key="1">
    <citation type="submission" date="2019-03" db="EMBL/GenBank/DDBJ databases">
        <title>Genomic Encyclopedia of Type Strains, Phase IV (KMG-IV): sequencing the most valuable type-strain genomes for metagenomic binning, comparative biology and taxonomic classification.</title>
        <authorList>
            <person name="Goeker M."/>
        </authorList>
    </citation>
    <scope>NUCLEOTIDE SEQUENCE [LARGE SCALE GENOMIC DNA]</scope>
    <source>
        <strain evidence="9 10">DSM 101</strain>
    </source>
</reference>
<keyword evidence="2" id="KW-0229">DNA integration</keyword>
<dbReference type="InterPro" id="IPR050090">
    <property type="entry name" value="Tyrosine_recombinase_XerCD"/>
</dbReference>
<dbReference type="PROSITE" id="PS51898">
    <property type="entry name" value="TYR_RECOMBINASE"/>
    <property type="match status" value="1"/>
</dbReference>
<evidence type="ECO:0000256" key="4">
    <source>
        <dbReference type="ARBA" id="ARBA00023172"/>
    </source>
</evidence>
<dbReference type="GO" id="GO:0003677">
    <property type="term" value="F:DNA binding"/>
    <property type="evidence" value="ECO:0007669"/>
    <property type="project" value="UniProtKB-UniRule"/>
</dbReference>
<comment type="caution">
    <text evidence="9">The sequence shown here is derived from an EMBL/GenBank/DDBJ whole genome shotgun (WGS) entry which is preliminary data.</text>
</comment>
<dbReference type="PANTHER" id="PTHR30349:SF64">
    <property type="entry name" value="PROPHAGE INTEGRASE INTD-RELATED"/>
    <property type="match status" value="1"/>
</dbReference>
<dbReference type="GO" id="GO:0015074">
    <property type="term" value="P:DNA integration"/>
    <property type="evidence" value="ECO:0007669"/>
    <property type="project" value="UniProtKB-KW"/>
</dbReference>
<evidence type="ECO:0000259" key="7">
    <source>
        <dbReference type="PROSITE" id="PS51898"/>
    </source>
</evidence>
<dbReference type="InterPro" id="IPR002104">
    <property type="entry name" value="Integrase_catalytic"/>
</dbReference>
<dbReference type="AlphaFoldDB" id="A0A4R1I5J1"/>
<dbReference type="Proteomes" id="UP000295030">
    <property type="component" value="Unassembled WGS sequence"/>
</dbReference>
<dbReference type="InterPro" id="IPR011010">
    <property type="entry name" value="DNA_brk_join_enz"/>
</dbReference>
<dbReference type="SUPFAM" id="SSF56349">
    <property type="entry name" value="DNA breaking-rejoining enzymes"/>
    <property type="match status" value="1"/>
</dbReference>
<sequence length="415" mass="45550">MSVRKRVWTTPKGEEKSAWVADYLDAKGTRRLKTFKLKKHADAFAATANVEVREGTHVADSASITVAKAGDMWLASGEANGLERSSIAQRKRHLALHIVPLIGPTLVSKISVPAVRSFEDELRAKGTSAAMVKKLVVSLGSILSDAQERGLAAKNPVRDMKSRRGASGRRAEGRQKSRLTVGEDIPTPDEVRRILEAASGRWRPLLITAVFTGMRASELRGLRWQDIDFDERTVRVRQRADEYGIIGPPKSEAGIRDIPVPPIVVHTLREWRLACPRRATRRTDDTGKAATELHLVFPNGLGKVENYKNILRRGFGPVQIAAGVSVLSGKIDKEGQPILAGKYGGLHALRHFFASWCINRPRDGGLGLPLKVVQERMGHATISMTGDVYGHLFPRADDADEMAAAERALLMPHAT</sequence>
<dbReference type="OrthoDB" id="9785687at2"/>
<dbReference type="PROSITE" id="PS51900">
    <property type="entry name" value="CB"/>
    <property type="match status" value="1"/>
</dbReference>
<evidence type="ECO:0000256" key="3">
    <source>
        <dbReference type="ARBA" id="ARBA00023125"/>
    </source>
</evidence>
<gene>
    <name evidence="9" type="ORF">EV667_3023</name>
</gene>
<evidence type="ECO:0000259" key="8">
    <source>
        <dbReference type="PROSITE" id="PS51900"/>
    </source>
</evidence>
<evidence type="ECO:0000256" key="1">
    <source>
        <dbReference type="ARBA" id="ARBA00008857"/>
    </source>
</evidence>